<proteinExistence type="predicted"/>
<reference evidence="2 3" key="1">
    <citation type="submission" date="2019-03" db="EMBL/GenBank/DDBJ databases">
        <title>Genome sequence of Thiobacillaceae bacterium LSR1, a sulfur-oxidizing bacterium isolated from freshwater sediment.</title>
        <authorList>
            <person name="Li S."/>
        </authorList>
    </citation>
    <scope>NUCLEOTIDE SEQUENCE [LARGE SCALE GENOMIC DNA]</scope>
    <source>
        <strain evidence="2 3">LSR1</strain>
    </source>
</reference>
<dbReference type="EMBL" id="SJZB01000031">
    <property type="protein sequence ID" value="TCJ15040.1"/>
    <property type="molecule type" value="Genomic_DNA"/>
</dbReference>
<evidence type="ECO:0000313" key="3">
    <source>
        <dbReference type="Proteomes" id="UP000295443"/>
    </source>
</evidence>
<organism evidence="2 3">
    <name type="scientific">Parasulfuritortus cantonensis</name>
    <dbReference type="NCBI Taxonomy" id="2528202"/>
    <lineage>
        <taxon>Bacteria</taxon>
        <taxon>Pseudomonadati</taxon>
        <taxon>Pseudomonadota</taxon>
        <taxon>Betaproteobacteria</taxon>
        <taxon>Nitrosomonadales</taxon>
        <taxon>Thiobacillaceae</taxon>
        <taxon>Parasulfuritortus</taxon>
    </lineage>
</organism>
<evidence type="ECO:0000313" key="2">
    <source>
        <dbReference type="EMBL" id="TCJ15040.1"/>
    </source>
</evidence>
<gene>
    <name evidence="2" type="ORF">EZJ19_08230</name>
</gene>
<sequence>MLRSVAAATLFVIGMPMVLYGTWLAVAMFTGYSDRATEVFVITFGGLGLAAALVGGLLCLLGWRLWPRKSVPASRPDADGG</sequence>
<keyword evidence="3" id="KW-1185">Reference proteome</keyword>
<feature type="transmembrane region" description="Helical" evidence="1">
    <location>
        <begin position="7"/>
        <end position="29"/>
    </location>
</feature>
<protein>
    <submittedName>
        <fullName evidence="2">Uncharacterized protein</fullName>
    </submittedName>
</protein>
<dbReference type="RefSeq" id="WP_131446490.1">
    <property type="nucleotide sequence ID" value="NZ_SJZB01000031.1"/>
</dbReference>
<evidence type="ECO:0000256" key="1">
    <source>
        <dbReference type="SAM" id="Phobius"/>
    </source>
</evidence>
<comment type="caution">
    <text evidence="2">The sequence shown here is derived from an EMBL/GenBank/DDBJ whole genome shotgun (WGS) entry which is preliminary data.</text>
</comment>
<name>A0A4R1BD95_9PROT</name>
<dbReference type="Proteomes" id="UP000295443">
    <property type="component" value="Unassembled WGS sequence"/>
</dbReference>
<accession>A0A4R1BD95</accession>
<keyword evidence="1" id="KW-1133">Transmembrane helix</keyword>
<feature type="transmembrane region" description="Helical" evidence="1">
    <location>
        <begin position="41"/>
        <end position="66"/>
    </location>
</feature>
<dbReference type="AlphaFoldDB" id="A0A4R1BD95"/>
<keyword evidence="1" id="KW-0812">Transmembrane</keyword>
<keyword evidence="1" id="KW-0472">Membrane</keyword>